<reference evidence="2" key="1">
    <citation type="journal article" date="2022" name="Mol. Ecol. Resour.">
        <title>The genomes of chicory, endive, great burdock and yacon provide insights into Asteraceae palaeo-polyploidization history and plant inulin production.</title>
        <authorList>
            <person name="Fan W."/>
            <person name="Wang S."/>
            <person name="Wang H."/>
            <person name="Wang A."/>
            <person name="Jiang F."/>
            <person name="Liu H."/>
            <person name="Zhao H."/>
            <person name="Xu D."/>
            <person name="Zhang Y."/>
        </authorList>
    </citation>
    <scope>NUCLEOTIDE SEQUENCE [LARGE SCALE GENOMIC DNA]</scope>
    <source>
        <strain evidence="2">cv. Yunnan</strain>
    </source>
</reference>
<sequence>MGFSKKHQLDGDSIEGKKWVISGSGIIMCAPLKSVSTKKANGECDESLDSGSTTPTTKESRMPEKLQCPPPPRKRRPASNCHRKGDIEYFTSPELDSFFEHFANAERAKRLN</sequence>
<gene>
    <name evidence="1" type="ORF">L1987_34496</name>
</gene>
<reference evidence="1 2" key="2">
    <citation type="journal article" date="2022" name="Mol. Ecol. Resour.">
        <title>The genomes of chicory, endive, great burdock and yacon provide insights into Asteraceae paleo-polyploidization history and plant inulin production.</title>
        <authorList>
            <person name="Fan W."/>
            <person name="Wang S."/>
            <person name="Wang H."/>
            <person name="Wang A."/>
            <person name="Jiang F."/>
            <person name="Liu H."/>
            <person name="Zhao H."/>
            <person name="Xu D."/>
            <person name="Zhang Y."/>
        </authorList>
    </citation>
    <scope>NUCLEOTIDE SEQUENCE [LARGE SCALE GENOMIC DNA]</scope>
    <source>
        <strain evidence="2">cv. Yunnan</strain>
        <tissue evidence="1">Leaves</tissue>
    </source>
</reference>
<keyword evidence="2" id="KW-1185">Reference proteome</keyword>
<dbReference type="EMBL" id="CM042028">
    <property type="protein sequence ID" value="KAI3799206.1"/>
    <property type="molecule type" value="Genomic_DNA"/>
</dbReference>
<proteinExistence type="predicted"/>
<evidence type="ECO:0000313" key="2">
    <source>
        <dbReference type="Proteomes" id="UP001056120"/>
    </source>
</evidence>
<name>A0ACB9HUQ0_9ASTR</name>
<protein>
    <submittedName>
        <fullName evidence="1">Uncharacterized protein</fullName>
    </submittedName>
</protein>
<dbReference type="Proteomes" id="UP001056120">
    <property type="component" value="Linkage Group LG11"/>
</dbReference>
<organism evidence="1 2">
    <name type="scientific">Smallanthus sonchifolius</name>
    <dbReference type="NCBI Taxonomy" id="185202"/>
    <lineage>
        <taxon>Eukaryota</taxon>
        <taxon>Viridiplantae</taxon>
        <taxon>Streptophyta</taxon>
        <taxon>Embryophyta</taxon>
        <taxon>Tracheophyta</taxon>
        <taxon>Spermatophyta</taxon>
        <taxon>Magnoliopsida</taxon>
        <taxon>eudicotyledons</taxon>
        <taxon>Gunneridae</taxon>
        <taxon>Pentapetalae</taxon>
        <taxon>asterids</taxon>
        <taxon>campanulids</taxon>
        <taxon>Asterales</taxon>
        <taxon>Asteraceae</taxon>
        <taxon>Asteroideae</taxon>
        <taxon>Heliantheae alliance</taxon>
        <taxon>Millerieae</taxon>
        <taxon>Smallanthus</taxon>
    </lineage>
</organism>
<evidence type="ECO:0000313" key="1">
    <source>
        <dbReference type="EMBL" id="KAI3799206.1"/>
    </source>
</evidence>
<comment type="caution">
    <text evidence="1">The sequence shown here is derived from an EMBL/GenBank/DDBJ whole genome shotgun (WGS) entry which is preliminary data.</text>
</comment>
<accession>A0ACB9HUQ0</accession>